<dbReference type="PANTHER" id="PTHR38706">
    <property type="entry name" value="SI:CH211-198C19.1-RELATED"/>
    <property type="match status" value="1"/>
</dbReference>
<dbReference type="Ensembl" id="ENSPNYT00000019789.1">
    <property type="protein sequence ID" value="ENSPNYP00000019305.1"/>
    <property type="gene ID" value="ENSPNYG00000014599.1"/>
</dbReference>
<dbReference type="AlphaFoldDB" id="A0A3B4G8T1"/>
<proteinExistence type="predicted"/>
<sequence>MMTRTLNSINDLMSVGFGQSVPIHSLVLLHWFANTVNIDRNDVIHLTFNPNHDYGSHYYGNSGRLFELSPGSTYYTIGNINESTAAQFPPHVRAQSGHGNRVRVVIRVREAYGVRQVERVYITQHYNQFNYQRSDYDPDQTYEVPTNLLREIREFSRDSHDMISLRSLRNRFGRRANDLQLERIRNIC</sequence>
<accession>A0A3B4G8T1</accession>
<evidence type="ECO:0000313" key="1">
    <source>
        <dbReference type="Ensembl" id="ENSPNYP00000019305.1"/>
    </source>
</evidence>
<dbReference type="GeneTree" id="ENSGT00730000111690"/>
<organism evidence="1">
    <name type="scientific">Pundamilia nyererei</name>
    <dbReference type="NCBI Taxonomy" id="303518"/>
    <lineage>
        <taxon>Eukaryota</taxon>
        <taxon>Metazoa</taxon>
        <taxon>Chordata</taxon>
        <taxon>Craniata</taxon>
        <taxon>Vertebrata</taxon>
        <taxon>Euteleostomi</taxon>
        <taxon>Actinopterygii</taxon>
        <taxon>Neopterygii</taxon>
        <taxon>Teleostei</taxon>
        <taxon>Neoteleostei</taxon>
        <taxon>Acanthomorphata</taxon>
        <taxon>Ovalentaria</taxon>
        <taxon>Cichlomorphae</taxon>
        <taxon>Cichliformes</taxon>
        <taxon>Cichlidae</taxon>
        <taxon>African cichlids</taxon>
        <taxon>Pseudocrenilabrinae</taxon>
        <taxon>Haplochromini</taxon>
        <taxon>Pundamilia</taxon>
    </lineage>
</organism>
<name>A0A3B4G8T1_9CICH</name>
<dbReference type="PANTHER" id="PTHR38706:SF2">
    <property type="match status" value="1"/>
</dbReference>
<dbReference type="STRING" id="303518.ENSPNYP00000019305"/>
<reference evidence="1" key="1">
    <citation type="submission" date="2023-09" db="UniProtKB">
        <authorList>
            <consortium name="Ensembl"/>
        </authorList>
    </citation>
    <scope>IDENTIFICATION</scope>
</reference>
<protein>
    <submittedName>
        <fullName evidence="1">Uncharacterized protein</fullName>
    </submittedName>
</protein>